<dbReference type="AlphaFoldDB" id="A0A154LC68"/>
<evidence type="ECO:0000313" key="4">
    <source>
        <dbReference type="Proteomes" id="UP000076335"/>
    </source>
</evidence>
<name>A0A154LC68_9PROT</name>
<accession>A0A154LC68</accession>
<evidence type="ECO:0000259" key="2">
    <source>
        <dbReference type="Pfam" id="PF02036"/>
    </source>
</evidence>
<evidence type="ECO:0000256" key="1">
    <source>
        <dbReference type="SAM" id="MobiDB-lite"/>
    </source>
</evidence>
<dbReference type="InterPro" id="IPR036527">
    <property type="entry name" value="SCP2_sterol-bd_dom_sf"/>
</dbReference>
<sequence length="234" mass="25707">MSIKRPSFTPFLLINPIVRNVPAFALERLCQHAMATMYRRHKPVFERVTERETFALLVCPTDLDLDLFLALDPEAPVLRPAHEGDDNIIAARIIGPLPALLELLEGKSDGDALFFSRALRIEGRTDLVVALRNALDGEEIDLRSAVIESFGALGPAARLALRAAEAAYRQMQSDMDRVADTLISPIEKCVGGLDRRLGEHAESISGLQKSIKRRTPRTAQTVSAGNDFALPDPS</sequence>
<comment type="caution">
    <text evidence="3">The sequence shown here is derived from an EMBL/GenBank/DDBJ whole genome shotgun (WGS) entry which is preliminary data.</text>
</comment>
<feature type="region of interest" description="Disordered" evidence="1">
    <location>
        <begin position="207"/>
        <end position="234"/>
    </location>
</feature>
<dbReference type="EMBL" id="LPVY01000002">
    <property type="protein sequence ID" value="KZB68970.1"/>
    <property type="molecule type" value="Genomic_DNA"/>
</dbReference>
<dbReference type="InterPro" id="IPR003033">
    <property type="entry name" value="SCP2_sterol-bd_dom"/>
</dbReference>
<dbReference type="Proteomes" id="UP000076335">
    <property type="component" value="Unassembled WGS sequence"/>
</dbReference>
<organism evidence="3 4">
    <name type="scientific">Thalassospira lucentensis</name>
    <dbReference type="NCBI Taxonomy" id="168935"/>
    <lineage>
        <taxon>Bacteria</taxon>
        <taxon>Pseudomonadati</taxon>
        <taxon>Pseudomonadota</taxon>
        <taxon>Alphaproteobacteria</taxon>
        <taxon>Rhodospirillales</taxon>
        <taxon>Thalassospiraceae</taxon>
        <taxon>Thalassospira</taxon>
    </lineage>
</organism>
<protein>
    <recommendedName>
        <fullName evidence="2">SCP2 domain-containing protein</fullName>
    </recommendedName>
</protein>
<gene>
    <name evidence="3" type="ORF">AUP42_08660</name>
</gene>
<feature type="domain" description="SCP2" evidence="2">
    <location>
        <begin position="63"/>
        <end position="136"/>
    </location>
</feature>
<dbReference type="Pfam" id="PF02036">
    <property type="entry name" value="SCP2"/>
    <property type="match status" value="1"/>
</dbReference>
<reference evidence="3 4" key="1">
    <citation type="submission" date="2015-12" db="EMBL/GenBank/DDBJ databases">
        <title>Genome sequence of Thalassospira lucentensis MCCC 1A02072.</title>
        <authorList>
            <person name="Lu L."/>
            <person name="Lai Q."/>
            <person name="Shao Z."/>
            <person name="Qian P."/>
        </authorList>
    </citation>
    <scope>NUCLEOTIDE SEQUENCE [LARGE SCALE GENOMIC DNA]</scope>
    <source>
        <strain evidence="3 4">MCCC 1A02072</strain>
    </source>
</reference>
<dbReference type="SUPFAM" id="SSF55718">
    <property type="entry name" value="SCP-like"/>
    <property type="match status" value="1"/>
</dbReference>
<dbReference type="RefSeq" id="WP_062947892.1">
    <property type="nucleotide sequence ID" value="NZ_LPVY01000002.1"/>
</dbReference>
<evidence type="ECO:0000313" key="3">
    <source>
        <dbReference type="EMBL" id="KZB68970.1"/>
    </source>
</evidence>
<proteinExistence type="predicted"/>